<dbReference type="EMBL" id="SGWX01000001">
    <property type="protein sequence ID" value="RZS61820.1"/>
    <property type="molecule type" value="Genomic_DNA"/>
</dbReference>
<dbReference type="InterPro" id="IPR041656">
    <property type="entry name" value="TPR_5"/>
</dbReference>
<evidence type="ECO:0000313" key="2">
    <source>
        <dbReference type="EMBL" id="RZS61820.1"/>
    </source>
</evidence>
<reference evidence="2 3" key="1">
    <citation type="submission" date="2019-02" db="EMBL/GenBank/DDBJ databases">
        <title>Sequencing the genomes of 1000 actinobacteria strains.</title>
        <authorList>
            <person name="Klenk H.-P."/>
        </authorList>
    </citation>
    <scope>NUCLEOTIDE SEQUENCE [LARGE SCALE GENOMIC DNA]</scope>
    <source>
        <strain evidence="2 3">DSM 16932</strain>
    </source>
</reference>
<keyword evidence="3" id="KW-1185">Reference proteome</keyword>
<gene>
    <name evidence="2" type="ORF">EV386_2131</name>
</gene>
<organism evidence="2 3">
    <name type="scientific">Xylanimonas ulmi</name>
    <dbReference type="NCBI Taxonomy" id="228973"/>
    <lineage>
        <taxon>Bacteria</taxon>
        <taxon>Bacillati</taxon>
        <taxon>Actinomycetota</taxon>
        <taxon>Actinomycetes</taxon>
        <taxon>Micrococcales</taxon>
        <taxon>Promicromonosporaceae</taxon>
        <taxon>Xylanimonas</taxon>
    </lineage>
</organism>
<proteinExistence type="predicted"/>
<dbReference type="AlphaFoldDB" id="A0A4V2EY56"/>
<dbReference type="Proteomes" id="UP000293852">
    <property type="component" value="Unassembled WGS sequence"/>
</dbReference>
<comment type="caution">
    <text evidence="2">The sequence shown here is derived from an EMBL/GenBank/DDBJ whole genome shotgun (WGS) entry which is preliminary data.</text>
</comment>
<dbReference type="SUPFAM" id="SSF48452">
    <property type="entry name" value="TPR-like"/>
    <property type="match status" value="1"/>
</dbReference>
<evidence type="ECO:0000313" key="3">
    <source>
        <dbReference type="Proteomes" id="UP000293852"/>
    </source>
</evidence>
<feature type="domain" description="Tetratrico peptide repeat group 5" evidence="1">
    <location>
        <begin position="44"/>
        <end position="144"/>
    </location>
</feature>
<dbReference type="RefSeq" id="WP_130414803.1">
    <property type="nucleotide sequence ID" value="NZ_SGWX01000001.1"/>
</dbReference>
<dbReference type="Gene3D" id="1.25.40.10">
    <property type="entry name" value="Tetratricopeptide repeat domain"/>
    <property type="match status" value="1"/>
</dbReference>
<dbReference type="Pfam" id="PF12688">
    <property type="entry name" value="TPR_5"/>
    <property type="match status" value="1"/>
</dbReference>
<protein>
    <submittedName>
        <fullName evidence="2">Tetratricopeptide repeat protein</fullName>
    </submittedName>
</protein>
<accession>A0A4V2EY56</accession>
<dbReference type="InterPro" id="IPR011990">
    <property type="entry name" value="TPR-like_helical_dom_sf"/>
</dbReference>
<sequence length="172" mass="18869">MTATVTPELEAAIALGYERRDRGDMAPTIAYFEELLAQHPGHPVLTYEVAGAYDTAGREAEARGRYEEALRLGLSGESLRRCLCQYGSTLRWLGEYDASLVVLDRAAREFPESDSVRVFRALTLNEAHRHDEAVAELLTIVTNHAEVTDLGRYATGLAGLAAWYGKGRPADG</sequence>
<dbReference type="OrthoDB" id="193829at2"/>
<evidence type="ECO:0000259" key="1">
    <source>
        <dbReference type="Pfam" id="PF12688"/>
    </source>
</evidence>
<name>A0A4V2EY56_9MICO</name>